<name>A0A9P6CPT4_9AGAR</name>
<dbReference type="SUPFAM" id="SSF53098">
    <property type="entry name" value="Ribonuclease H-like"/>
    <property type="match status" value="1"/>
</dbReference>
<evidence type="ECO:0000259" key="11">
    <source>
        <dbReference type="SMART" id="SM00474"/>
    </source>
</evidence>
<dbReference type="InterPro" id="IPR002562">
    <property type="entry name" value="3'-5'_exonuclease_dom"/>
</dbReference>
<reference evidence="12" key="1">
    <citation type="submission" date="2020-11" db="EMBL/GenBank/DDBJ databases">
        <authorList>
            <consortium name="DOE Joint Genome Institute"/>
            <person name="Ahrendt S."/>
            <person name="Riley R."/>
            <person name="Andreopoulos W."/>
            <person name="Labutti K."/>
            <person name="Pangilinan J."/>
            <person name="Ruiz-Duenas F.J."/>
            <person name="Barrasa J.M."/>
            <person name="Sanchez-Garcia M."/>
            <person name="Camarero S."/>
            <person name="Miyauchi S."/>
            <person name="Serrano A."/>
            <person name="Linde D."/>
            <person name="Babiker R."/>
            <person name="Drula E."/>
            <person name="Ayuso-Fernandez I."/>
            <person name="Pacheco R."/>
            <person name="Padilla G."/>
            <person name="Ferreira P."/>
            <person name="Barriuso J."/>
            <person name="Kellner H."/>
            <person name="Castanera R."/>
            <person name="Alfaro M."/>
            <person name="Ramirez L."/>
            <person name="Pisabarro A.G."/>
            <person name="Kuo A."/>
            <person name="Tritt A."/>
            <person name="Lipzen A."/>
            <person name="He G."/>
            <person name="Yan M."/>
            <person name="Ng V."/>
            <person name="Cullen D."/>
            <person name="Martin F."/>
            <person name="Rosso M.-N."/>
            <person name="Henrissat B."/>
            <person name="Hibbett D."/>
            <person name="Martinez A.T."/>
            <person name="Grigoriev I.V."/>
        </authorList>
    </citation>
    <scope>NUCLEOTIDE SEQUENCE</scope>
    <source>
        <strain evidence="12">CIRM-BRFM 674</strain>
    </source>
</reference>
<evidence type="ECO:0000256" key="8">
    <source>
        <dbReference type="ARBA" id="ARBA00040531"/>
    </source>
</evidence>
<keyword evidence="5" id="KW-0269">Exonuclease</keyword>
<evidence type="ECO:0000256" key="1">
    <source>
        <dbReference type="ARBA" id="ARBA00004123"/>
    </source>
</evidence>
<dbReference type="CDD" id="cd06141">
    <property type="entry name" value="WRN_exo"/>
    <property type="match status" value="1"/>
</dbReference>
<dbReference type="InterPro" id="IPR051132">
    <property type="entry name" value="3-5_Exonuclease_domain"/>
</dbReference>
<keyword evidence="2" id="KW-0540">Nuclease</keyword>
<dbReference type="Pfam" id="PF01612">
    <property type="entry name" value="DNA_pol_A_exo1"/>
    <property type="match status" value="1"/>
</dbReference>
<evidence type="ECO:0000256" key="4">
    <source>
        <dbReference type="ARBA" id="ARBA00022801"/>
    </source>
</evidence>
<evidence type="ECO:0000256" key="5">
    <source>
        <dbReference type="ARBA" id="ARBA00022839"/>
    </source>
</evidence>
<dbReference type="Proteomes" id="UP000807469">
    <property type="component" value="Unassembled WGS sequence"/>
</dbReference>
<dbReference type="InterPro" id="IPR036397">
    <property type="entry name" value="RNaseH_sf"/>
</dbReference>
<comment type="caution">
    <text evidence="12">The sequence shown here is derived from an EMBL/GenBank/DDBJ whole genome shotgun (WGS) entry which is preliminary data.</text>
</comment>
<evidence type="ECO:0000313" key="13">
    <source>
        <dbReference type="Proteomes" id="UP000807469"/>
    </source>
</evidence>
<keyword evidence="7" id="KW-0539">Nucleus</keyword>
<dbReference type="InterPro" id="IPR012337">
    <property type="entry name" value="RNaseH-like_sf"/>
</dbReference>
<keyword evidence="6" id="KW-0460">Magnesium</keyword>
<feature type="region of interest" description="Disordered" evidence="10">
    <location>
        <begin position="434"/>
        <end position="483"/>
    </location>
</feature>
<evidence type="ECO:0000256" key="3">
    <source>
        <dbReference type="ARBA" id="ARBA00022723"/>
    </source>
</evidence>
<evidence type="ECO:0000256" key="2">
    <source>
        <dbReference type="ARBA" id="ARBA00022722"/>
    </source>
</evidence>
<accession>A0A9P6CPT4</accession>
<dbReference type="SMART" id="SM00474">
    <property type="entry name" value="35EXOc"/>
    <property type="match status" value="1"/>
</dbReference>
<feature type="compositionally biased region" description="Polar residues" evidence="10">
    <location>
        <begin position="462"/>
        <end position="473"/>
    </location>
</feature>
<evidence type="ECO:0000256" key="10">
    <source>
        <dbReference type="SAM" id="MobiDB-lite"/>
    </source>
</evidence>
<organism evidence="12 13">
    <name type="scientific">Pholiota conissans</name>
    <dbReference type="NCBI Taxonomy" id="109636"/>
    <lineage>
        <taxon>Eukaryota</taxon>
        <taxon>Fungi</taxon>
        <taxon>Dikarya</taxon>
        <taxon>Basidiomycota</taxon>
        <taxon>Agaricomycotina</taxon>
        <taxon>Agaricomycetes</taxon>
        <taxon>Agaricomycetidae</taxon>
        <taxon>Agaricales</taxon>
        <taxon>Agaricineae</taxon>
        <taxon>Strophariaceae</taxon>
        <taxon>Pholiota</taxon>
    </lineage>
</organism>
<feature type="domain" description="3'-5' exonuclease" evidence="11">
    <location>
        <begin position="49"/>
        <end position="231"/>
    </location>
</feature>
<dbReference type="Gene3D" id="3.30.420.10">
    <property type="entry name" value="Ribonuclease H-like superfamily/Ribonuclease H"/>
    <property type="match status" value="1"/>
</dbReference>
<sequence>MSDDPSVHPFVVSTTTESATPRYIPIIDKSPPRPAPTLAYSWKECNPQAEVLYIRDHNEANLELSKLPHGPQAFGFDLEWKPTFVRGAGENPVALVQLANNEKILLLQVSAMKEFPTNLVQLLGDPLIVKSGVAIQSDAQKLYKDFRVHMHNCVDLSLLARTVDNARWQGKYNSPLGLARLIETYEYRLLGKGKTSRSNWEAALDPLQIEYASNDAHAGYTLYRTLESMKAALPIPPETDWFSFNVISGQLLDAEGYSWHPRNPKYDPGPPPPPRPPRQLIEPWTGDDEGQHSAAVKRPWRQKRKANQDHSNKVRPPQNSYGALMPGASGSGSTYTSSRGGGKNRNLHQYVGNEINRSYGSYNDAVQPSFQARVHGLPANAHPFMNAQSSSVHVDGMGVRQGGSSHNNRRHNRGHRDEIFTHNQPEYPLVHNTCFQPTSTSHGPNRGRGQGRPQRHYPNTGAIDTSQTTTVQLISKDDPTTKL</sequence>
<evidence type="ECO:0000256" key="9">
    <source>
        <dbReference type="ARBA" id="ARBA00042761"/>
    </source>
</evidence>
<dbReference type="PANTHER" id="PTHR13620:SF109">
    <property type="entry name" value="3'-5' EXONUCLEASE"/>
    <property type="match status" value="1"/>
</dbReference>
<dbReference type="GO" id="GO:0005634">
    <property type="term" value="C:nucleus"/>
    <property type="evidence" value="ECO:0007669"/>
    <property type="project" value="UniProtKB-SubCell"/>
</dbReference>
<keyword evidence="4" id="KW-0378">Hydrolase</keyword>
<protein>
    <recommendedName>
        <fullName evidence="8">3'-5' exonuclease</fullName>
    </recommendedName>
    <alternativeName>
        <fullName evidence="9">Werner Syndrome-like exonuclease</fullName>
    </alternativeName>
</protein>
<dbReference type="EMBL" id="MU155386">
    <property type="protein sequence ID" value="KAF9474307.1"/>
    <property type="molecule type" value="Genomic_DNA"/>
</dbReference>
<dbReference type="GO" id="GO:0006139">
    <property type="term" value="P:nucleobase-containing compound metabolic process"/>
    <property type="evidence" value="ECO:0007669"/>
    <property type="project" value="InterPro"/>
</dbReference>
<evidence type="ECO:0000256" key="6">
    <source>
        <dbReference type="ARBA" id="ARBA00022842"/>
    </source>
</evidence>
<dbReference type="PANTHER" id="PTHR13620">
    <property type="entry name" value="3-5 EXONUCLEASE"/>
    <property type="match status" value="1"/>
</dbReference>
<dbReference type="OrthoDB" id="1920326at2759"/>
<proteinExistence type="predicted"/>
<evidence type="ECO:0000313" key="12">
    <source>
        <dbReference type="EMBL" id="KAF9474307.1"/>
    </source>
</evidence>
<dbReference type="GO" id="GO:0046872">
    <property type="term" value="F:metal ion binding"/>
    <property type="evidence" value="ECO:0007669"/>
    <property type="project" value="UniProtKB-KW"/>
</dbReference>
<feature type="compositionally biased region" description="Pro residues" evidence="10">
    <location>
        <begin position="267"/>
        <end position="277"/>
    </location>
</feature>
<dbReference type="GO" id="GO:0003676">
    <property type="term" value="F:nucleic acid binding"/>
    <property type="evidence" value="ECO:0007669"/>
    <property type="project" value="InterPro"/>
</dbReference>
<keyword evidence="13" id="KW-1185">Reference proteome</keyword>
<comment type="subcellular location">
    <subcellularLocation>
        <location evidence="1">Nucleus</location>
    </subcellularLocation>
</comment>
<evidence type="ECO:0000256" key="7">
    <source>
        <dbReference type="ARBA" id="ARBA00023242"/>
    </source>
</evidence>
<dbReference type="AlphaFoldDB" id="A0A9P6CPT4"/>
<keyword evidence="3" id="KW-0479">Metal-binding</keyword>
<feature type="region of interest" description="Disordered" evidence="10">
    <location>
        <begin position="258"/>
        <end position="347"/>
    </location>
</feature>
<dbReference type="GO" id="GO:0008408">
    <property type="term" value="F:3'-5' exonuclease activity"/>
    <property type="evidence" value="ECO:0007669"/>
    <property type="project" value="InterPro"/>
</dbReference>
<gene>
    <name evidence="12" type="ORF">BDN70DRAFT_884971</name>
</gene>